<reference evidence="2 3" key="1">
    <citation type="journal article" date="2017" name="Genome Announc.">
        <title>Genome sequence of the saprophytic ascomycete Epicoccum nigrum ICMP 19927 strain isolated from New Zealand.</title>
        <authorList>
            <person name="Fokin M."/>
            <person name="Fleetwood D."/>
            <person name="Weir B.S."/>
            <person name="Villas-Boas S.G."/>
        </authorList>
    </citation>
    <scope>NUCLEOTIDE SEQUENCE [LARGE SCALE GENOMIC DNA]</scope>
    <source>
        <strain evidence="2 3">ICMP 19927</strain>
    </source>
</reference>
<proteinExistence type="predicted"/>
<feature type="region of interest" description="Disordered" evidence="1">
    <location>
        <begin position="43"/>
        <end position="82"/>
    </location>
</feature>
<gene>
    <name evidence="2" type="ORF">B5807_04415</name>
</gene>
<evidence type="ECO:0000256" key="1">
    <source>
        <dbReference type="SAM" id="MobiDB-lite"/>
    </source>
</evidence>
<dbReference type="InParanoid" id="A0A1Y2M539"/>
<feature type="compositionally biased region" description="Low complexity" evidence="1">
    <location>
        <begin position="46"/>
        <end position="60"/>
    </location>
</feature>
<protein>
    <submittedName>
        <fullName evidence="2">Uncharacterized protein</fullName>
    </submittedName>
</protein>
<organism evidence="2 3">
    <name type="scientific">Epicoccum nigrum</name>
    <name type="common">Soil fungus</name>
    <name type="synonym">Epicoccum purpurascens</name>
    <dbReference type="NCBI Taxonomy" id="105696"/>
    <lineage>
        <taxon>Eukaryota</taxon>
        <taxon>Fungi</taxon>
        <taxon>Dikarya</taxon>
        <taxon>Ascomycota</taxon>
        <taxon>Pezizomycotina</taxon>
        <taxon>Dothideomycetes</taxon>
        <taxon>Pleosporomycetidae</taxon>
        <taxon>Pleosporales</taxon>
        <taxon>Pleosporineae</taxon>
        <taxon>Didymellaceae</taxon>
        <taxon>Epicoccum</taxon>
    </lineage>
</organism>
<evidence type="ECO:0000313" key="3">
    <source>
        <dbReference type="Proteomes" id="UP000193240"/>
    </source>
</evidence>
<dbReference type="Proteomes" id="UP000193240">
    <property type="component" value="Unassembled WGS sequence"/>
</dbReference>
<dbReference type="EMBL" id="KZ107841">
    <property type="protein sequence ID" value="OSS51122.1"/>
    <property type="molecule type" value="Genomic_DNA"/>
</dbReference>
<keyword evidence="3" id="KW-1185">Reference proteome</keyword>
<sequence length="141" mass="16360">MNGDDQDARLYPIYCHRHHHSRSFYMSRGYITMRAHPSILPSARQLPKGTLPPLSTPPTLQDQEIPHRKQRRKQSNRRVQPHRRTLLRRRINSLTSLALHQPQARQLHICLVVLGEDGHDRRDALDDRSQLVGIASNVFLA</sequence>
<dbReference type="AlphaFoldDB" id="A0A1Y2M539"/>
<feature type="compositionally biased region" description="Basic residues" evidence="1">
    <location>
        <begin position="68"/>
        <end position="82"/>
    </location>
</feature>
<accession>A0A1Y2M539</accession>
<name>A0A1Y2M539_EPING</name>
<evidence type="ECO:0000313" key="2">
    <source>
        <dbReference type="EMBL" id="OSS51122.1"/>
    </source>
</evidence>